<dbReference type="Gene3D" id="3.30.1050.10">
    <property type="entry name" value="SCP2 sterol-binding domain"/>
    <property type="match status" value="1"/>
</dbReference>
<keyword evidence="3" id="KW-1185">Reference proteome</keyword>
<dbReference type="InterPro" id="IPR003033">
    <property type="entry name" value="SCP2_sterol-bd_dom"/>
</dbReference>
<evidence type="ECO:0000259" key="1">
    <source>
        <dbReference type="Pfam" id="PF02036"/>
    </source>
</evidence>
<feature type="domain" description="SCP2" evidence="1">
    <location>
        <begin position="75"/>
        <end position="114"/>
    </location>
</feature>
<name>A0ABM7X4E8_9BACT</name>
<dbReference type="SUPFAM" id="SSF55718">
    <property type="entry name" value="SCP-like"/>
    <property type="match status" value="1"/>
</dbReference>
<dbReference type="EMBL" id="AP025591">
    <property type="protein sequence ID" value="BDG06652.1"/>
    <property type="molecule type" value="Genomic_DNA"/>
</dbReference>
<evidence type="ECO:0000313" key="2">
    <source>
        <dbReference type="EMBL" id="BDG06652.1"/>
    </source>
</evidence>
<accession>A0ABM7X4E8</accession>
<dbReference type="RefSeq" id="WP_248357126.1">
    <property type="nucleotide sequence ID" value="NZ_AP025591.1"/>
</dbReference>
<evidence type="ECO:0000313" key="3">
    <source>
        <dbReference type="Proteomes" id="UP001162891"/>
    </source>
</evidence>
<protein>
    <recommendedName>
        <fullName evidence="1">SCP2 domain-containing protein</fullName>
    </recommendedName>
</protein>
<dbReference type="InterPro" id="IPR036527">
    <property type="entry name" value="SCP2_sterol-bd_dom_sf"/>
</dbReference>
<organism evidence="2 3">
    <name type="scientific">Anaeromyxobacter oryzae</name>
    <dbReference type="NCBI Taxonomy" id="2918170"/>
    <lineage>
        <taxon>Bacteria</taxon>
        <taxon>Pseudomonadati</taxon>
        <taxon>Myxococcota</taxon>
        <taxon>Myxococcia</taxon>
        <taxon>Myxococcales</taxon>
        <taxon>Cystobacterineae</taxon>
        <taxon>Anaeromyxobacteraceae</taxon>
        <taxon>Anaeromyxobacter</taxon>
    </lineage>
</organism>
<sequence length="136" mass="14845">MRFGSREWIQAVVAAANANPELAAGLAGLGRDVAMVVEADPPAWPLTVAAWAEHDGRRIARWRLLADEDEILELEPAYVIRAPYRAFRALLRGADPVEAALSGKVKVEGDLEALVRRSRYRHVIDAALAAVPTELP</sequence>
<gene>
    <name evidence="2" type="ORF">AMOR_56480</name>
</gene>
<proteinExistence type="predicted"/>
<dbReference type="Pfam" id="PF02036">
    <property type="entry name" value="SCP2"/>
    <property type="match status" value="1"/>
</dbReference>
<reference evidence="3" key="1">
    <citation type="journal article" date="2022" name="Int. J. Syst. Evol. Microbiol.">
        <title>Anaeromyxobacter oryzae sp. nov., Anaeromyxobacter diazotrophicus sp. nov. and Anaeromyxobacter paludicola sp. nov., isolated from paddy soils.</title>
        <authorList>
            <person name="Itoh H."/>
            <person name="Xu Z."/>
            <person name="Mise K."/>
            <person name="Masuda Y."/>
            <person name="Ushijima N."/>
            <person name="Hayakawa C."/>
            <person name="Shiratori Y."/>
            <person name="Senoo K."/>
        </authorList>
    </citation>
    <scope>NUCLEOTIDE SEQUENCE [LARGE SCALE GENOMIC DNA]</scope>
    <source>
        <strain evidence="3">Red232</strain>
    </source>
</reference>
<dbReference type="Proteomes" id="UP001162891">
    <property type="component" value="Chromosome"/>
</dbReference>